<dbReference type="PANTHER" id="PTHR34595">
    <property type="entry name" value="BLR5612 PROTEIN"/>
    <property type="match status" value="1"/>
</dbReference>
<sequence length="318" mass="36525">MLSRAAERVYWMGRYIERAENTARLVGAYNNEIMDMPKSVDASWRSLVDIAGATEPFYGRYQNPDERNVVKFLLADDDNPGSIFTSVRAARENVRTTRELLPTEAWEHTNKLYLYVKEHLQRSLARKHRFEFLQTVIFRCQQITGLLSGTMSHDASYRFVRMGLELERADMTTRIVDSAVYLLLPRKESPTEYDNLLWVNVLKSLSAYQMYRQHVIPRVIGDEVVRFLLQDSDFPRSVAHAVAAAESCLRMLPRNDAPLRAIARLQRRINEANTGAMTLEELHELMDNLQTGINDVHEQIVATWVLVERQPGGLPATA</sequence>
<proteinExistence type="predicted"/>
<evidence type="ECO:0000313" key="4">
    <source>
        <dbReference type="Proteomes" id="UP001205843"/>
    </source>
</evidence>
<organism evidence="3 4">
    <name type="scientific">Natronocella acetinitrilica</name>
    <dbReference type="NCBI Taxonomy" id="414046"/>
    <lineage>
        <taxon>Bacteria</taxon>
        <taxon>Pseudomonadati</taxon>
        <taxon>Pseudomonadota</taxon>
        <taxon>Gammaproteobacteria</taxon>
        <taxon>Chromatiales</taxon>
        <taxon>Ectothiorhodospiraceae</taxon>
        <taxon>Natronocella</taxon>
    </lineage>
</organism>
<feature type="domain" description="DUF403" evidence="2">
    <location>
        <begin position="1"/>
        <end position="304"/>
    </location>
</feature>
<reference evidence="3" key="1">
    <citation type="submission" date="2022-03" db="EMBL/GenBank/DDBJ databases">
        <title>Genomic Encyclopedia of Type Strains, Phase III (KMG-III): the genomes of soil and plant-associated and newly described type strains.</title>
        <authorList>
            <person name="Whitman W."/>
        </authorList>
    </citation>
    <scope>NUCLEOTIDE SEQUENCE</scope>
    <source>
        <strain evidence="3">ANL 6-2</strain>
    </source>
</reference>
<gene>
    <name evidence="3" type="ORF">J2T57_000571</name>
</gene>
<protein>
    <submittedName>
        <fullName evidence="3">Alpha-E superfamily protein</fullName>
    </submittedName>
</protein>
<accession>A0AAE3G0Z4</accession>
<keyword evidence="1" id="KW-0175">Coiled coil</keyword>
<dbReference type="Proteomes" id="UP001205843">
    <property type="component" value="Unassembled WGS sequence"/>
</dbReference>
<keyword evidence="4" id="KW-1185">Reference proteome</keyword>
<dbReference type="PANTHER" id="PTHR34595:SF7">
    <property type="entry name" value="SLL1039 PROTEIN"/>
    <property type="match status" value="1"/>
</dbReference>
<evidence type="ECO:0000313" key="3">
    <source>
        <dbReference type="EMBL" id="MCP1673479.1"/>
    </source>
</evidence>
<dbReference type="RefSeq" id="WP_253473892.1">
    <property type="nucleotide sequence ID" value="NZ_JALJXV010000001.1"/>
</dbReference>
<name>A0AAE3G0Z4_9GAMM</name>
<evidence type="ECO:0000259" key="2">
    <source>
        <dbReference type="Pfam" id="PF04168"/>
    </source>
</evidence>
<feature type="coiled-coil region" evidence="1">
    <location>
        <begin position="262"/>
        <end position="299"/>
    </location>
</feature>
<dbReference type="EMBL" id="JALJXV010000001">
    <property type="protein sequence ID" value="MCP1673479.1"/>
    <property type="molecule type" value="Genomic_DNA"/>
</dbReference>
<evidence type="ECO:0000256" key="1">
    <source>
        <dbReference type="SAM" id="Coils"/>
    </source>
</evidence>
<dbReference type="InterPro" id="IPR007296">
    <property type="entry name" value="DUF403"/>
</dbReference>
<dbReference type="Pfam" id="PF04168">
    <property type="entry name" value="Alpha-E"/>
    <property type="match status" value="1"/>
</dbReference>
<dbReference type="AlphaFoldDB" id="A0AAE3G0Z4"/>
<dbReference type="InterPro" id="IPR051680">
    <property type="entry name" value="ATP-dep_Glu-Cys_Ligase-2"/>
</dbReference>
<comment type="caution">
    <text evidence="3">The sequence shown here is derived from an EMBL/GenBank/DDBJ whole genome shotgun (WGS) entry which is preliminary data.</text>
</comment>